<gene>
    <name evidence="2" type="ORF">S12H4_18508</name>
</gene>
<dbReference type="EMBL" id="BARW01009149">
    <property type="protein sequence ID" value="GAI76806.1"/>
    <property type="molecule type" value="Genomic_DNA"/>
</dbReference>
<feature type="region of interest" description="Disordered" evidence="1">
    <location>
        <begin position="1"/>
        <end position="21"/>
    </location>
</feature>
<sequence>MQAKYSGGTGEPNDPYQIAGANDMNEIGTHTEDWGSHFLLVNDINLAEYTGTEFNIIGPNAITPFTGVFDGNGHTISNFT</sequence>
<feature type="non-terminal residue" evidence="2">
    <location>
        <position position="80"/>
    </location>
</feature>
<evidence type="ECO:0000313" key="2">
    <source>
        <dbReference type="EMBL" id="GAI76806.1"/>
    </source>
</evidence>
<reference evidence="2" key="1">
    <citation type="journal article" date="2014" name="Front. Microbiol.">
        <title>High frequency of phylogenetically diverse reductive dehalogenase-homologous genes in deep subseafloor sedimentary metagenomes.</title>
        <authorList>
            <person name="Kawai M."/>
            <person name="Futagami T."/>
            <person name="Toyoda A."/>
            <person name="Takaki Y."/>
            <person name="Nishi S."/>
            <person name="Hori S."/>
            <person name="Arai W."/>
            <person name="Tsubouchi T."/>
            <person name="Morono Y."/>
            <person name="Uchiyama I."/>
            <person name="Ito T."/>
            <person name="Fujiyama A."/>
            <person name="Inagaki F."/>
            <person name="Takami H."/>
        </authorList>
    </citation>
    <scope>NUCLEOTIDE SEQUENCE</scope>
    <source>
        <strain evidence="2">Expedition CK06-06</strain>
    </source>
</reference>
<organism evidence="2">
    <name type="scientific">marine sediment metagenome</name>
    <dbReference type="NCBI Taxonomy" id="412755"/>
    <lineage>
        <taxon>unclassified sequences</taxon>
        <taxon>metagenomes</taxon>
        <taxon>ecological metagenomes</taxon>
    </lineage>
</organism>
<comment type="caution">
    <text evidence="2">The sequence shown here is derived from an EMBL/GenBank/DDBJ whole genome shotgun (WGS) entry which is preliminary data.</text>
</comment>
<evidence type="ECO:0000256" key="1">
    <source>
        <dbReference type="SAM" id="MobiDB-lite"/>
    </source>
</evidence>
<dbReference type="Gene3D" id="2.160.20.110">
    <property type="match status" value="1"/>
</dbReference>
<dbReference type="AlphaFoldDB" id="X1SCF5"/>
<accession>X1SCF5</accession>
<protein>
    <submittedName>
        <fullName evidence="2">Uncharacterized protein</fullName>
    </submittedName>
</protein>
<proteinExistence type="predicted"/>
<name>X1SCF5_9ZZZZ</name>